<proteinExistence type="predicted"/>
<keyword evidence="4" id="KW-1185">Reference proteome</keyword>
<dbReference type="EMBL" id="MU069563">
    <property type="protein sequence ID" value="KAF5838877.1"/>
    <property type="molecule type" value="Genomic_DNA"/>
</dbReference>
<name>A0ABQ7GW90_DUNSA</name>
<evidence type="ECO:0000259" key="2">
    <source>
        <dbReference type="Pfam" id="PF23302"/>
    </source>
</evidence>
<evidence type="ECO:0000256" key="1">
    <source>
        <dbReference type="SAM" id="MobiDB-lite"/>
    </source>
</evidence>
<dbReference type="InterPro" id="IPR056453">
    <property type="entry name" value="HTH_DNAJC9"/>
</dbReference>
<evidence type="ECO:0000313" key="3">
    <source>
        <dbReference type="EMBL" id="KAF5838877.1"/>
    </source>
</evidence>
<feature type="region of interest" description="Disordered" evidence="1">
    <location>
        <begin position="99"/>
        <end position="196"/>
    </location>
</feature>
<comment type="caution">
    <text evidence="3">The sequence shown here is derived from an EMBL/GenBank/DDBJ whole genome shotgun (WGS) entry which is preliminary data.</text>
</comment>
<dbReference type="Pfam" id="PF23302">
    <property type="entry name" value="HTH_DNAJC9"/>
    <property type="match status" value="1"/>
</dbReference>
<dbReference type="PANTHER" id="PTHR44916:SF1">
    <property type="entry name" value="CHAPERONE DNAJ-DOMAIN SUPERFAMILY PROTEIN-RELATED"/>
    <property type="match status" value="1"/>
</dbReference>
<sequence>MDQVFEWLMCSDPSLDSHRFMDAIQAAIDAGDVQKHKRFSTWAKQLQLAKQADAFSNQASRHGFTLTLSAWEPSRHVFLLYMQRAKQADAFFDQLAEKYSSKPGGSKKRKARQEPTEEEWAALQQRLGLRKEGQAEGSQGKGKGGKKGSPAKHAAESKAKKCVQGPEAEGASGKHDASKGKREGGSKRRREGAASE</sequence>
<evidence type="ECO:0000313" key="4">
    <source>
        <dbReference type="Proteomes" id="UP000815325"/>
    </source>
</evidence>
<feature type="domain" description="DNAJC9 HTH" evidence="2">
    <location>
        <begin position="1"/>
        <end position="45"/>
    </location>
</feature>
<organism evidence="3 4">
    <name type="scientific">Dunaliella salina</name>
    <name type="common">Green alga</name>
    <name type="synonym">Protococcus salinus</name>
    <dbReference type="NCBI Taxonomy" id="3046"/>
    <lineage>
        <taxon>Eukaryota</taxon>
        <taxon>Viridiplantae</taxon>
        <taxon>Chlorophyta</taxon>
        <taxon>core chlorophytes</taxon>
        <taxon>Chlorophyceae</taxon>
        <taxon>CS clade</taxon>
        <taxon>Chlamydomonadales</taxon>
        <taxon>Dunaliellaceae</taxon>
        <taxon>Dunaliella</taxon>
    </lineage>
</organism>
<reference evidence="3" key="1">
    <citation type="submission" date="2017-08" db="EMBL/GenBank/DDBJ databases">
        <authorList>
            <person name="Polle J.E."/>
            <person name="Barry K."/>
            <person name="Cushman J."/>
            <person name="Schmutz J."/>
            <person name="Tran D."/>
            <person name="Hathwaick L.T."/>
            <person name="Yim W.C."/>
            <person name="Jenkins J."/>
            <person name="Mckie-Krisberg Z.M."/>
            <person name="Prochnik S."/>
            <person name="Lindquist E."/>
            <person name="Dockter R.B."/>
            <person name="Adam C."/>
            <person name="Molina H."/>
            <person name="Bunkerborg J."/>
            <person name="Jin E."/>
            <person name="Buchheim M."/>
            <person name="Magnuson J."/>
        </authorList>
    </citation>
    <scope>NUCLEOTIDE SEQUENCE</scope>
    <source>
        <strain evidence="3">CCAP 19/18</strain>
    </source>
</reference>
<accession>A0ABQ7GW90</accession>
<dbReference type="Proteomes" id="UP000815325">
    <property type="component" value="Unassembled WGS sequence"/>
</dbReference>
<feature type="compositionally biased region" description="Basic and acidic residues" evidence="1">
    <location>
        <begin position="172"/>
        <end position="196"/>
    </location>
</feature>
<protein>
    <recommendedName>
        <fullName evidence="2">DNAJC9 HTH domain-containing protein</fullName>
    </recommendedName>
</protein>
<gene>
    <name evidence="3" type="ORF">DUNSADRAFT_2046</name>
</gene>
<dbReference type="PANTHER" id="PTHR44916">
    <property type="entry name" value="CHAPERONE DNAJ-DOMAIN SUPERFAMILY PROTEIN-RELATED"/>
    <property type="match status" value="1"/>
</dbReference>
<dbReference type="InterPro" id="IPR042977">
    <property type="entry name" value="AtJ6-like"/>
</dbReference>